<evidence type="ECO:0000256" key="10">
    <source>
        <dbReference type="PIRNR" id="PIRNR000804"/>
    </source>
</evidence>
<evidence type="ECO:0000256" key="7">
    <source>
        <dbReference type="ARBA" id="ARBA00022705"/>
    </source>
</evidence>
<keyword evidence="5 10" id="KW-0808">Transferase</keyword>
<dbReference type="GO" id="GO:0003887">
    <property type="term" value="F:DNA-directed DNA polymerase activity"/>
    <property type="evidence" value="ECO:0007669"/>
    <property type="project" value="UniProtKB-UniRule"/>
</dbReference>
<evidence type="ECO:0000256" key="5">
    <source>
        <dbReference type="ARBA" id="ARBA00022679"/>
    </source>
</evidence>
<protein>
    <recommendedName>
        <fullName evidence="3 10">Beta sliding clamp</fullName>
    </recommendedName>
</protein>
<keyword evidence="8 10" id="KW-0239">DNA-directed DNA polymerase</keyword>
<gene>
    <name evidence="14" type="primary">dnaN</name>
    <name evidence="14" type="ORF">D3Z33_11770</name>
</gene>
<dbReference type="InterPro" id="IPR022637">
    <property type="entry name" value="DNA_polIII_beta_cen"/>
</dbReference>
<dbReference type="Pfam" id="PF02768">
    <property type="entry name" value="DNA_pol3_beta_3"/>
    <property type="match status" value="1"/>
</dbReference>
<evidence type="ECO:0000256" key="1">
    <source>
        <dbReference type="ARBA" id="ARBA00004496"/>
    </source>
</evidence>
<evidence type="ECO:0000256" key="6">
    <source>
        <dbReference type="ARBA" id="ARBA00022695"/>
    </source>
</evidence>
<dbReference type="CDD" id="cd00140">
    <property type="entry name" value="beta_clamp"/>
    <property type="match status" value="1"/>
</dbReference>
<reference evidence="14 15" key="1">
    <citation type="submission" date="2018-08" db="EMBL/GenBank/DDBJ databases">
        <title>Murine metabolic-syndrome-specific gut microbial biobank.</title>
        <authorList>
            <person name="Liu C."/>
        </authorList>
    </citation>
    <scope>NUCLEOTIDE SEQUENCE [LARGE SCALE GENOMIC DNA]</scope>
    <source>
        <strain evidence="14 15">583</strain>
    </source>
</reference>
<dbReference type="GO" id="GO:0005737">
    <property type="term" value="C:cytoplasm"/>
    <property type="evidence" value="ECO:0007669"/>
    <property type="project" value="UniProtKB-SubCell"/>
</dbReference>
<feature type="domain" description="DNA polymerase III beta sliding clamp N-terminal" evidence="11">
    <location>
        <begin position="7"/>
        <end position="121"/>
    </location>
</feature>
<evidence type="ECO:0000313" key="15">
    <source>
        <dbReference type="Proteomes" id="UP000467132"/>
    </source>
</evidence>
<feature type="domain" description="DNA polymerase III beta sliding clamp C-terminal" evidence="13">
    <location>
        <begin position="251"/>
        <end position="372"/>
    </location>
</feature>
<evidence type="ECO:0000256" key="4">
    <source>
        <dbReference type="ARBA" id="ARBA00022490"/>
    </source>
</evidence>
<comment type="similarity">
    <text evidence="2 10">Belongs to the beta sliding clamp family.</text>
</comment>
<name>A0A845R1W3_9CLOT</name>
<comment type="subunit">
    <text evidence="10">Forms a ring-shaped head-to-tail homodimer around DNA.</text>
</comment>
<dbReference type="SUPFAM" id="SSF55979">
    <property type="entry name" value="DNA clamp"/>
    <property type="match status" value="3"/>
</dbReference>
<dbReference type="PANTHER" id="PTHR30478">
    <property type="entry name" value="DNA POLYMERASE III SUBUNIT BETA"/>
    <property type="match status" value="1"/>
</dbReference>
<keyword evidence="4 10" id="KW-0963">Cytoplasm</keyword>
<dbReference type="InterPro" id="IPR022634">
    <property type="entry name" value="DNA_polIII_beta_N"/>
</dbReference>
<evidence type="ECO:0000256" key="8">
    <source>
        <dbReference type="ARBA" id="ARBA00022932"/>
    </source>
</evidence>
<dbReference type="GO" id="GO:0008408">
    <property type="term" value="F:3'-5' exonuclease activity"/>
    <property type="evidence" value="ECO:0007669"/>
    <property type="project" value="InterPro"/>
</dbReference>
<dbReference type="NCBIfam" id="TIGR00663">
    <property type="entry name" value="dnan"/>
    <property type="match status" value="1"/>
</dbReference>
<dbReference type="Gene3D" id="3.70.10.10">
    <property type="match status" value="1"/>
</dbReference>
<evidence type="ECO:0000259" key="13">
    <source>
        <dbReference type="Pfam" id="PF02768"/>
    </source>
</evidence>
<dbReference type="Pfam" id="PF00712">
    <property type="entry name" value="DNA_pol3_beta"/>
    <property type="match status" value="1"/>
</dbReference>
<accession>A0A845R1W3</accession>
<dbReference type="GO" id="GO:0006271">
    <property type="term" value="P:DNA strand elongation involved in DNA replication"/>
    <property type="evidence" value="ECO:0007669"/>
    <property type="project" value="TreeGrafter"/>
</dbReference>
<sequence>MKGVFYMKIIVSQKELAKGIKSVARGVSAKTSLPILQGIKIVAKSDYLFLTGTNLDLTIETKISCEIIKEGGCVLDAKMLSSIISKLPSDDITISVEDGNAIITNSTSKFELLTENVMEFPEPNIATDGNEIEIETDILLECIRKVFSAISDDNTRPILTGAKVEIENNTLTFVALDGYRLAYKSAIVNYDGTLDAVIPKAVLNEINRILTTSKDIEDTHVTISSNLATFRLENTRISTRLLEGQFIDYKQLLKDTAKTVVTVNVNELKNSIERATILGKNTANNLVKLSFADGKVTIKSNSEIGKSVEELETEKFVGEDTIIAFNSMYLLDGIKGINSNEVKLYIDSSVQPMIMRESEDEKSSIYLVLPVRLNN</sequence>
<dbReference type="InterPro" id="IPR001001">
    <property type="entry name" value="DNA_polIII_beta"/>
</dbReference>
<comment type="subcellular location">
    <subcellularLocation>
        <location evidence="1 10">Cytoplasm</location>
    </subcellularLocation>
</comment>
<keyword evidence="7 10" id="KW-0235">DNA replication</keyword>
<dbReference type="PANTHER" id="PTHR30478:SF0">
    <property type="entry name" value="BETA SLIDING CLAMP"/>
    <property type="match status" value="1"/>
</dbReference>
<dbReference type="InterPro" id="IPR046938">
    <property type="entry name" value="DNA_clamp_sf"/>
</dbReference>
<dbReference type="GO" id="GO:0003677">
    <property type="term" value="F:DNA binding"/>
    <property type="evidence" value="ECO:0007669"/>
    <property type="project" value="UniProtKB-UniRule"/>
</dbReference>
<keyword evidence="6 10" id="KW-0548">Nucleotidyltransferase</keyword>
<dbReference type="AlphaFoldDB" id="A0A845R1W3"/>
<dbReference type="InterPro" id="IPR022635">
    <property type="entry name" value="DNA_polIII_beta_C"/>
</dbReference>
<evidence type="ECO:0000256" key="2">
    <source>
        <dbReference type="ARBA" id="ARBA00010752"/>
    </source>
</evidence>
<dbReference type="GO" id="GO:0009360">
    <property type="term" value="C:DNA polymerase III complex"/>
    <property type="evidence" value="ECO:0007669"/>
    <property type="project" value="InterPro"/>
</dbReference>
<dbReference type="SMART" id="SM00480">
    <property type="entry name" value="POL3Bc"/>
    <property type="match status" value="1"/>
</dbReference>
<evidence type="ECO:0000256" key="9">
    <source>
        <dbReference type="ARBA" id="ARBA00023125"/>
    </source>
</evidence>
<dbReference type="Proteomes" id="UP000467132">
    <property type="component" value="Unassembled WGS sequence"/>
</dbReference>
<dbReference type="Pfam" id="PF02767">
    <property type="entry name" value="DNA_pol3_beta_2"/>
    <property type="match status" value="1"/>
</dbReference>
<keyword evidence="9" id="KW-0238">DNA-binding</keyword>
<feature type="domain" description="DNA polymerase III beta sliding clamp central" evidence="12">
    <location>
        <begin position="133"/>
        <end position="246"/>
    </location>
</feature>
<keyword evidence="15" id="KW-1185">Reference proteome</keyword>
<evidence type="ECO:0000313" key="14">
    <source>
        <dbReference type="EMBL" id="NBI07528.1"/>
    </source>
</evidence>
<evidence type="ECO:0000259" key="12">
    <source>
        <dbReference type="Pfam" id="PF02767"/>
    </source>
</evidence>
<dbReference type="EMBL" id="QXXA01000013">
    <property type="protein sequence ID" value="NBI07528.1"/>
    <property type="molecule type" value="Genomic_DNA"/>
</dbReference>
<evidence type="ECO:0000256" key="3">
    <source>
        <dbReference type="ARBA" id="ARBA00021035"/>
    </source>
</evidence>
<organism evidence="14 15">
    <name type="scientific">Senegalia massiliensis</name>
    <dbReference type="NCBI Taxonomy" id="1720316"/>
    <lineage>
        <taxon>Bacteria</taxon>
        <taxon>Bacillati</taxon>
        <taxon>Bacillota</taxon>
        <taxon>Clostridia</taxon>
        <taxon>Eubacteriales</taxon>
        <taxon>Clostridiaceae</taxon>
        <taxon>Senegalia</taxon>
    </lineage>
</organism>
<comment type="caution">
    <text evidence="14">The sequence shown here is derived from an EMBL/GenBank/DDBJ whole genome shotgun (WGS) entry which is preliminary data.</text>
</comment>
<dbReference type="PIRSF" id="PIRSF000804">
    <property type="entry name" value="DNA_pol_III_b"/>
    <property type="match status" value="1"/>
</dbReference>
<dbReference type="Gene3D" id="3.10.150.10">
    <property type="entry name" value="DNA Polymerase III, subunit A, domain 2"/>
    <property type="match status" value="1"/>
</dbReference>
<proteinExistence type="inferred from homology"/>
<comment type="function">
    <text evidence="10">Confers DNA tethering and processivity to DNA polymerases and other proteins. Acts as a clamp, forming a ring around DNA (a reaction catalyzed by the clamp-loading complex) which diffuses in an ATP-independent manner freely and bidirectionally along dsDNA. Initially characterized for its ability to contact the catalytic subunit of DNA polymerase III (Pol III), a complex, multichain enzyme responsible for most of the replicative synthesis in bacteria; Pol III exhibits 3'-5' exonuclease proofreading activity. The beta chain is required for initiation of replication as well as for processivity of DNA replication.</text>
</comment>
<evidence type="ECO:0000259" key="11">
    <source>
        <dbReference type="Pfam" id="PF00712"/>
    </source>
</evidence>